<feature type="transmembrane region" description="Helical" evidence="8">
    <location>
        <begin position="56"/>
        <end position="80"/>
    </location>
</feature>
<dbReference type="PANTHER" id="PTHR24243">
    <property type="entry name" value="G-PROTEIN COUPLED RECEPTOR"/>
    <property type="match status" value="1"/>
</dbReference>
<dbReference type="EMBL" id="NEDP02005424">
    <property type="protein sequence ID" value="OWF41058.1"/>
    <property type="molecule type" value="Genomic_DNA"/>
</dbReference>
<dbReference type="OrthoDB" id="9990906at2759"/>
<reference evidence="10 11" key="1">
    <citation type="journal article" date="2017" name="Nat. Ecol. Evol.">
        <title>Scallop genome provides insights into evolution of bilaterian karyotype and development.</title>
        <authorList>
            <person name="Wang S."/>
            <person name="Zhang J."/>
            <person name="Jiao W."/>
            <person name="Li J."/>
            <person name="Xun X."/>
            <person name="Sun Y."/>
            <person name="Guo X."/>
            <person name="Huan P."/>
            <person name="Dong B."/>
            <person name="Zhang L."/>
            <person name="Hu X."/>
            <person name="Sun X."/>
            <person name="Wang J."/>
            <person name="Zhao C."/>
            <person name="Wang Y."/>
            <person name="Wang D."/>
            <person name="Huang X."/>
            <person name="Wang R."/>
            <person name="Lv J."/>
            <person name="Li Y."/>
            <person name="Zhang Z."/>
            <person name="Liu B."/>
            <person name="Lu W."/>
            <person name="Hui Y."/>
            <person name="Liang J."/>
            <person name="Zhou Z."/>
            <person name="Hou R."/>
            <person name="Li X."/>
            <person name="Liu Y."/>
            <person name="Li H."/>
            <person name="Ning X."/>
            <person name="Lin Y."/>
            <person name="Zhao L."/>
            <person name="Xing Q."/>
            <person name="Dou J."/>
            <person name="Li Y."/>
            <person name="Mao J."/>
            <person name="Guo H."/>
            <person name="Dou H."/>
            <person name="Li T."/>
            <person name="Mu C."/>
            <person name="Jiang W."/>
            <person name="Fu Q."/>
            <person name="Fu X."/>
            <person name="Miao Y."/>
            <person name="Liu J."/>
            <person name="Yu Q."/>
            <person name="Li R."/>
            <person name="Liao H."/>
            <person name="Li X."/>
            <person name="Kong Y."/>
            <person name="Jiang Z."/>
            <person name="Chourrout D."/>
            <person name="Li R."/>
            <person name="Bao Z."/>
        </authorList>
    </citation>
    <scope>NUCLEOTIDE SEQUENCE [LARGE SCALE GENOMIC DNA]</scope>
    <source>
        <strain evidence="10 11">PY_sf001</strain>
    </source>
</reference>
<dbReference type="SUPFAM" id="SSF81321">
    <property type="entry name" value="Family A G protein-coupled receptor-like"/>
    <property type="match status" value="1"/>
</dbReference>
<proteinExistence type="predicted"/>
<gene>
    <name evidence="10" type="ORF">KP79_PYT21054</name>
</gene>
<dbReference type="AlphaFoldDB" id="A0A210PX23"/>
<dbReference type="GO" id="GO:0005886">
    <property type="term" value="C:plasma membrane"/>
    <property type="evidence" value="ECO:0007669"/>
    <property type="project" value="TreeGrafter"/>
</dbReference>
<accession>A0A210PX23</accession>
<evidence type="ECO:0000256" key="7">
    <source>
        <dbReference type="ARBA" id="ARBA00023224"/>
    </source>
</evidence>
<sequence length="397" mass="45349">MENRSRTNDSDLLRGSDTQLVDLLYPPVLIIVGVTFNILIIVVMRTRYFKEQSTSVFMTMGAANDTVSFLVSMLTHWLYVSFPGVYNKEKAGWICKFLDFYGWGNCDLGILITTSMTIDRAFAISFPLRMASGNNVKRAKITVGIMTLIVVAKEFHFLIGSEMVDPAQTERLCNVFTTTASYKYFWENVWPWLHFSFLLICFAIMTISNGVLIYFVWKSSNNLDTSDTKIVNRTSCGFNGAPGASTSSHQKVDQKLRTITPMLIGESCALLLLTFPFTVQTFFSEYHPAFYRKIEPKLLFSVTFYMLYTNKCITFIIYLITGSRFRQALQECAIICFKGKGAIRRKRFQEHFVYNVNIIRSVSAGKDDSTLSIKSSNHRTRGEHTMRDDKSIIVTHF</sequence>
<dbReference type="PRINTS" id="PR00237">
    <property type="entry name" value="GPCRRHODOPSN"/>
</dbReference>
<dbReference type="InterPro" id="IPR000276">
    <property type="entry name" value="GPCR_Rhodpsn"/>
</dbReference>
<keyword evidence="2 8" id="KW-0812">Transmembrane</keyword>
<feature type="transmembrane region" description="Helical" evidence="8">
    <location>
        <begin position="192"/>
        <end position="217"/>
    </location>
</feature>
<keyword evidence="7" id="KW-0807">Transducer</keyword>
<feature type="transmembrane region" description="Helical" evidence="8">
    <location>
        <begin position="139"/>
        <end position="159"/>
    </location>
</feature>
<name>A0A210PX23_MIZYE</name>
<dbReference type="PROSITE" id="PS50262">
    <property type="entry name" value="G_PROTEIN_RECEP_F1_2"/>
    <property type="match status" value="1"/>
</dbReference>
<dbReference type="Gene3D" id="1.20.1070.10">
    <property type="entry name" value="Rhodopsin 7-helix transmembrane proteins"/>
    <property type="match status" value="1"/>
</dbReference>
<evidence type="ECO:0000256" key="4">
    <source>
        <dbReference type="ARBA" id="ARBA00023040"/>
    </source>
</evidence>
<feature type="domain" description="G-protein coupled receptors family 1 profile" evidence="9">
    <location>
        <begin position="36"/>
        <end position="318"/>
    </location>
</feature>
<evidence type="ECO:0000256" key="1">
    <source>
        <dbReference type="ARBA" id="ARBA00004141"/>
    </source>
</evidence>
<dbReference type="InterPro" id="IPR017452">
    <property type="entry name" value="GPCR_Rhodpsn_7TM"/>
</dbReference>
<evidence type="ECO:0000313" key="10">
    <source>
        <dbReference type="EMBL" id="OWF41058.1"/>
    </source>
</evidence>
<protein>
    <recommendedName>
        <fullName evidence="9">G-protein coupled receptors family 1 profile domain-containing protein</fullName>
    </recommendedName>
</protein>
<dbReference type="GO" id="GO:0004930">
    <property type="term" value="F:G protein-coupled receptor activity"/>
    <property type="evidence" value="ECO:0007669"/>
    <property type="project" value="UniProtKB-KW"/>
</dbReference>
<evidence type="ECO:0000256" key="3">
    <source>
        <dbReference type="ARBA" id="ARBA00022989"/>
    </source>
</evidence>
<comment type="caution">
    <text evidence="10">The sequence shown here is derived from an EMBL/GenBank/DDBJ whole genome shotgun (WGS) entry which is preliminary data.</text>
</comment>
<dbReference type="Pfam" id="PF00001">
    <property type="entry name" value="7tm_1"/>
    <property type="match status" value="1"/>
</dbReference>
<comment type="subcellular location">
    <subcellularLocation>
        <location evidence="1">Membrane</location>
        <topology evidence="1">Multi-pass membrane protein</topology>
    </subcellularLocation>
</comment>
<evidence type="ECO:0000256" key="8">
    <source>
        <dbReference type="SAM" id="Phobius"/>
    </source>
</evidence>
<evidence type="ECO:0000256" key="6">
    <source>
        <dbReference type="ARBA" id="ARBA00023170"/>
    </source>
</evidence>
<keyword evidence="11" id="KW-1185">Reference proteome</keyword>
<organism evidence="10 11">
    <name type="scientific">Mizuhopecten yessoensis</name>
    <name type="common">Japanese scallop</name>
    <name type="synonym">Patinopecten yessoensis</name>
    <dbReference type="NCBI Taxonomy" id="6573"/>
    <lineage>
        <taxon>Eukaryota</taxon>
        <taxon>Metazoa</taxon>
        <taxon>Spiralia</taxon>
        <taxon>Lophotrochozoa</taxon>
        <taxon>Mollusca</taxon>
        <taxon>Bivalvia</taxon>
        <taxon>Autobranchia</taxon>
        <taxon>Pteriomorphia</taxon>
        <taxon>Pectinida</taxon>
        <taxon>Pectinoidea</taxon>
        <taxon>Pectinidae</taxon>
        <taxon>Mizuhopecten</taxon>
    </lineage>
</organism>
<keyword evidence="4" id="KW-0297">G-protein coupled receptor</keyword>
<keyword evidence="5 8" id="KW-0472">Membrane</keyword>
<keyword evidence="3 8" id="KW-1133">Transmembrane helix</keyword>
<evidence type="ECO:0000256" key="2">
    <source>
        <dbReference type="ARBA" id="ARBA00022692"/>
    </source>
</evidence>
<keyword evidence="6" id="KW-0675">Receptor</keyword>
<evidence type="ECO:0000313" key="11">
    <source>
        <dbReference type="Proteomes" id="UP000242188"/>
    </source>
</evidence>
<feature type="transmembrane region" description="Helical" evidence="8">
    <location>
        <begin position="259"/>
        <end position="278"/>
    </location>
</feature>
<dbReference type="PANTHER" id="PTHR24243:SF230">
    <property type="entry name" value="G-PROTEIN COUPLED RECEPTORS FAMILY 1 PROFILE DOMAIN-CONTAINING PROTEIN"/>
    <property type="match status" value="1"/>
</dbReference>
<feature type="transmembrane region" description="Helical" evidence="8">
    <location>
        <begin position="23"/>
        <end position="44"/>
    </location>
</feature>
<feature type="transmembrane region" description="Helical" evidence="8">
    <location>
        <begin position="298"/>
        <end position="320"/>
    </location>
</feature>
<dbReference type="Proteomes" id="UP000242188">
    <property type="component" value="Unassembled WGS sequence"/>
</dbReference>
<evidence type="ECO:0000259" key="9">
    <source>
        <dbReference type="PROSITE" id="PS50262"/>
    </source>
</evidence>
<evidence type="ECO:0000256" key="5">
    <source>
        <dbReference type="ARBA" id="ARBA00023136"/>
    </source>
</evidence>